<keyword evidence="2" id="KW-0436">Ligase</keyword>
<dbReference type="InterPro" id="IPR042099">
    <property type="entry name" value="ANL_N_sf"/>
</dbReference>
<name>A0ABC8UBG9_9AQUA</name>
<dbReference type="GO" id="GO:0016874">
    <property type="term" value="F:ligase activity"/>
    <property type="evidence" value="ECO:0007669"/>
    <property type="project" value="UniProtKB-KW"/>
</dbReference>
<keyword evidence="4" id="KW-1133">Transmembrane helix</keyword>
<dbReference type="PANTHER" id="PTHR24096:SF413">
    <property type="entry name" value="PEROXISOMAL OPC-8:0-COA LIGASE 1"/>
    <property type="match status" value="1"/>
</dbReference>
<accession>A0ABC8UBG9</accession>
<evidence type="ECO:0000256" key="3">
    <source>
        <dbReference type="ARBA" id="ARBA00023051"/>
    </source>
</evidence>
<dbReference type="GO" id="GO:0009698">
    <property type="term" value="P:phenylpropanoid metabolic process"/>
    <property type="evidence" value="ECO:0007669"/>
    <property type="project" value="UniProtKB-KW"/>
</dbReference>
<evidence type="ECO:0000256" key="4">
    <source>
        <dbReference type="SAM" id="Phobius"/>
    </source>
</evidence>
<evidence type="ECO:0000259" key="5">
    <source>
        <dbReference type="Pfam" id="PF00501"/>
    </source>
</evidence>
<dbReference type="Gene3D" id="3.40.50.12780">
    <property type="entry name" value="N-terminal domain of ligase-like"/>
    <property type="match status" value="1"/>
</dbReference>
<feature type="transmembrane region" description="Helical" evidence="4">
    <location>
        <begin position="106"/>
        <end position="125"/>
    </location>
</feature>
<reference evidence="6 7" key="1">
    <citation type="submission" date="2024-02" db="EMBL/GenBank/DDBJ databases">
        <authorList>
            <person name="Vignale AGUSTIN F."/>
            <person name="Sosa J E."/>
            <person name="Modenutti C."/>
        </authorList>
    </citation>
    <scope>NUCLEOTIDE SEQUENCE [LARGE SCALE GENOMIC DNA]</scope>
</reference>
<keyword evidence="4" id="KW-0472">Membrane</keyword>
<evidence type="ECO:0000256" key="1">
    <source>
        <dbReference type="ARBA" id="ARBA00004930"/>
    </source>
</evidence>
<keyword evidence="4" id="KW-0812">Transmembrane</keyword>
<comment type="pathway">
    <text evidence="1">Phytoalexin biosynthesis; 3,4',5-trihydroxystilbene biosynthesis; 3,4',5-trihydroxystilbene from trans-4-coumarate: step 1/2.</text>
</comment>
<feature type="domain" description="AMP-dependent synthetase/ligase" evidence="5">
    <location>
        <begin position="9"/>
        <end position="232"/>
    </location>
</feature>
<organism evidence="6 7">
    <name type="scientific">Ilex paraguariensis</name>
    <name type="common">yerba mate</name>
    <dbReference type="NCBI Taxonomy" id="185542"/>
    <lineage>
        <taxon>Eukaryota</taxon>
        <taxon>Viridiplantae</taxon>
        <taxon>Streptophyta</taxon>
        <taxon>Embryophyta</taxon>
        <taxon>Tracheophyta</taxon>
        <taxon>Spermatophyta</taxon>
        <taxon>Magnoliopsida</taxon>
        <taxon>eudicotyledons</taxon>
        <taxon>Gunneridae</taxon>
        <taxon>Pentapetalae</taxon>
        <taxon>asterids</taxon>
        <taxon>campanulids</taxon>
        <taxon>Aquifoliales</taxon>
        <taxon>Aquifoliaceae</taxon>
        <taxon>Ilex</taxon>
    </lineage>
</organism>
<comment type="caution">
    <text evidence="6">The sequence shown here is derived from an EMBL/GenBank/DDBJ whole genome shotgun (WGS) entry which is preliminary data.</text>
</comment>
<dbReference type="Pfam" id="PF00501">
    <property type="entry name" value="AMP-binding"/>
    <property type="match status" value="1"/>
</dbReference>
<dbReference type="InterPro" id="IPR020845">
    <property type="entry name" value="AMP-binding_CS"/>
</dbReference>
<gene>
    <name evidence="6" type="ORF">ILEXP_LOCUS48274</name>
</gene>
<evidence type="ECO:0000256" key="2">
    <source>
        <dbReference type="ARBA" id="ARBA00022598"/>
    </source>
</evidence>
<sequence>MMKKEPSQSRVKERVTQDDVATLIYSSGTTGESKGVVTSHKSHIAIVEASVGSFRSGEGEQTIICTIPMFRIYGLVFATGLLATGSTVVVLSKFEIDEMLLAIDKYSATFLPLVPPILVALVNNADHINKKYDLSSLKWVFSGGSPLGKEVMDGFLEKYPTVAILRGYGLTESTGAGSSADSLEESQRYGSAGLLSPSIEAKIVDPESGGALPVNRRGELWLRGPSIMKGYFQNKAATASTLDSDGWLRTGDLCYIDDDGFVFVVDRLKELIKYKGYPVILNKFPRQS</sequence>
<dbReference type="PROSITE" id="PS00455">
    <property type="entry name" value="AMP_BINDING"/>
    <property type="match status" value="1"/>
</dbReference>
<evidence type="ECO:0000313" key="6">
    <source>
        <dbReference type="EMBL" id="CAK9178348.1"/>
    </source>
</evidence>
<dbReference type="InterPro" id="IPR000873">
    <property type="entry name" value="AMP-dep_synth/lig_dom"/>
</dbReference>
<dbReference type="SUPFAM" id="SSF56801">
    <property type="entry name" value="Acetyl-CoA synthetase-like"/>
    <property type="match status" value="1"/>
</dbReference>
<dbReference type="EMBL" id="CAUOFW020007279">
    <property type="protein sequence ID" value="CAK9178348.1"/>
    <property type="molecule type" value="Genomic_DNA"/>
</dbReference>
<dbReference type="PANTHER" id="PTHR24096">
    <property type="entry name" value="LONG-CHAIN-FATTY-ACID--COA LIGASE"/>
    <property type="match status" value="1"/>
</dbReference>
<protein>
    <recommendedName>
        <fullName evidence="5">AMP-dependent synthetase/ligase domain-containing protein</fullName>
    </recommendedName>
</protein>
<dbReference type="Proteomes" id="UP001642360">
    <property type="component" value="Unassembled WGS sequence"/>
</dbReference>
<dbReference type="AlphaFoldDB" id="A0ABC8UBG9"/>
<evidence type="ECO:0000313" key="7">
    <source>
        <dbReference type="Proteomes" id="UP001642360"/>
    </source>
</evidence>
<keyword evidence="3" id="KW-0587">Phenylpropanoid metabolism</keyword>
<feature type="transmembrane region" description="Helical" evidence="4">
    <location>
        <begin position="72"/>
        <end position="94"/>
    </location>
</feature>
<keyword evidence="7" id="KW-1185">Reference proteome</keyword>
<proteinExistence type="predicted"/>